<dbReference type="EMBL" id="JAXCGZ010015284">
    <property type="protein sequence ID" value="KAK7070625.1"/>
    <property type="molecule type" value="Genomic_DNA"/>
</dbReference>
<feature type="compositionally biased region" description="Polar residues" evidence="1">
    <location>
        <begin position="59"/>
        <end position="69"/>
    </location>
</feature>
<sequence>MADEVHGMESAVPAKRPRLDFPEEISSSKFGGDFQCFAGTSELLSGSYSNGGDFTITSDSGFNELTPPQSMEDEITTP</sequence>
<reference evidence="2 3" key="1">
    <citation type="submission" date="2023-11" db="EMBL/GenBank/DDBJ databases">
        <title>Halocaridina rubra genome assembly.</title>
        <authorList>
            <person name="Smith C."/>
        </authorList>
    </citation>
    <scope>NUCLEOTIDE SEQUENCE [LARGE SCALE GENOMIC DNA]</scope>
    <source>
        <strain evidence="2">EP-1</strain>
        <tissue evidence="2">Whole</tissue>
    </source>
</reference>
<feature type="region of interest" description="Disordered" evidence="1">
    <location>
        <begin position="1"/>
        <end position="20"/>
    </location>
</feature>
<evidence type="ECO:0000313" key="3">
    <source>
        <dbReference type="Proteomes" id="UP001381693"/>
    </source>
</evidence>
<evidence type="ECO:0000313" key="2">
    <source>
        <dbReference type="EMBL" id="KAK7070625.1"/>
    </source>
</evidence>
<comment type="caution">
    <text evidence="2">The sequence shown here is derived from an EMBL/GenBank/DDBJ whole genome shotgun (WGS) entry which is preliminary data.</text>
</comment>
<dbReference type="Proteomes" id="UP001381693">
    <property type="component" value="Unassembled WGS sequence"/>
</dbReference>
<organism evidence="2 3">
    <name type="scientific">Halocaridina rubra</name>
    <name type="common">Hawaiian red shrimp</name>
    <dbReference type="NCBI Taxonomy" id="373956"/>
    <lineage>
        <taxon>Eukaryota</taxon>
        <taxon>Metazoa</taxon>
        <taxon>Ecdysozoa</taxon>
        <taxon>Arthropoda</taxon>
        <taxon>Crustacea</taxon>
        <taxon>Multicrustacea</taxon>
        <taxon>Malacostraca</taxon>
        <taxon>Eumalacostraca</taxon>
        <taxon>Eucarida</taxon>
        <taxon>Decapoda</taxon>
        <taxon>Pleocyemata</taxon>
        <taxon>Caridea</taxon>
        <taxon>Atyoidea</taxon>
        <taxon>Atyidae</taxon>
        <taxon>Halocaridina</taxon>
    </lineage>
</organism>
<gene>
    <name evidence="2" type="ORF">SK128_023502</name>
</gene>
<proteinExistence type="predicted"/>
<protein>
    <submittedName>
        <fullName evidence="2">Uncharacterized protein</fullName>
    </submittedName>
</protein>
<dbReference type="AlphaFoldDB" id="A0AAN8X223"/>
<accession>A0AAN8X223</accession>
<name>A0AAN8X223_HALRR</name>
<keyword evidence="3" id="KW-1185">Reference proteome</keyword>
<feature type="region of interest" description="Disordered" evidence="1">
    <location>
        <begin position="59"/>
        <end position="78"/>
    </location>
</feature>
<evidence type="ECO:0000256" key="1">
    <source>
        <dbReference type="SAM" id="MobiDB-lite"/>
    </source>
</evidence>